<evidence type="ECO:0000256" key="5">
    <source>
        <dbReference type="ARBA" id="ARBA00023136"/>
    </source>
</evidence>
<dbReference type="InterPro" id="IPR050905">
    <property type="entry name" value="Plant_NBS-LRR"/>
</dbReference>
<evidence type="ECO:0000313" key="8">
    <source>
        <dbReference type="EMBL" id="TYI29881.1"/>
    </source>
</evidence>
<dbReference type="Proteomes" id="UP000322667">
    <property type="component" value="Chromosome A05"/>
</dbReference>
<evidence type="ECO:0000256" key="3">
    <source>
        <dbReference type="ARBA" id="ARBA00022821"/>
    </source>
</evidence>
<name>A0A5D2QMP5_GOSTO</name>
<feature type="domain" description="Disease resistance protein At4g27190-like leucine-rich repeats" evidence="7">
    <location>
        <begin position="10"/>
        <end position="136"/>
    </location>
</feature>
<dbReference type="PANTHER" id="PTHR33463:SF198">
    <property type="entry name" value="RPP4C3"/>
    <property type="match status" value="1"/>
</dbReference>
<comment type="subcellular location">
    <subcellularLocation>
        <location evidence="1">Membrane</location>
        <topology evidence="1">Multi-pass membrane protein</topology>
    </subcellularLocation>
</comment>
<dbReference type="Gene3D" id="3.80.10.10">
    <property type="entry name" value="Ribonuclease Inhibitor"/>
    <property type="match status" value="1"/>
</dbReference>
<sequence>MYPSNILHVELNSLRMDCLRNLIFFCSRNFNIEFPFLKELMIEDCPKLKEFISKSSTESGMHTLFNEKVAVPSLETMTISMLSNVKMIFHTDLSPNSFQSLRKLSVSRCEILKNLFPASIAKHLLQLEDLSISDCGVEEIVSKGKGVEDRPMRFELPKVSSLEVTSLKELKCFYKGQHTMVWPMLKKLTTDGSGLLMRMGLEDVRMEERKGNGEAVLVVEEWIAVSMVMKYVDNIVKVYSTSVAMLLTAVVSVFLFGFNLTLAFFLGATQVIEIPFNNFLYCWNKS</sequence>
<dbReference type="InterPro" id="IPR007271">
    <property type="entry name" value="Nuc_sug_transpt"/>
</dbReference>
<evidence type="ECO:0000256" key="1">
    <source>
        <dbReference type="ARBA" id="ARBA00004141"/>
    </source>
</evidence>
<evidence type="ECO:0000259" key="7">
    <source>
        <dbReference type="Pfam" id="PF23247"/>
    </source>
</evidence>
<organism evidence="8 9">
    <name type="scientific">Gossypium tomentosum</name>
    <name type="common">Hawaiian cotton</name>
    <name type="synonym">Gossypium sandvicense</name>
    <dbReference type="NCBI Taxonomy" id="34277"/>
    <lineage>
        <taxon>Eukaryota</taxon>
        <taxon>Viridiplantae</taxon>
        <taxon>Streptophyta</taxon>
        <taxon>Embryophyta</taxon>
        <taxon>Tracheophyta</taxon>
        <taxon>Spermatophyta</taxon>
        <taxon>Magnoliopsida</taxon>
        <taxon>eudicotyledons</taxon>
        <taxon>Gunneridae</taxon>
        <taxon>Pentapetalae</taxon>
        <taxon>rosids</taxon>
        <taxon>malvids</taxon>
        <taxon>Malvales</taxon>
        <taxon>Malvaceae</taxon>
        <taxon>Malvoideae</taxon>
        <taxon>Gossypium</taxon>
    </lineage>
</organism>
<dbReference type="Pfam" id="PF23247">
    <property type="entry name" value="LRR_RPS2"/>
    <property type="match status" value="1"/>
</dbReference>
<evidence type="ECO:0000256" key="4">
    <source>
        <dbReference type="ARBA" id="ARBA00022989"/>
    </source>
</evidence>
<evidence type="ECO:0000256" key="6">
    <source>
        <dbReference type="SAM" id="Phobius"/>
    </source>
</evidence>
<dbReference type="InterPro" id="IPR057135">
    <property type="entry name" value="At4g27190-like_LRR"/>
</dbReference>
<reference evidence="8 9" key="1">
    <citation type="submission" date="2019-07" db="EMBL/GenBank/DDBJ databases">
        <title>WGS assembly of Gossypium tomentosum.</title>
        <authorList>
            <person name="Chen Z.J."/>
            <person name="Sreedasyam A."/>
            <person name="Ando A."/>
            <person name="Song Q."/>
            <person name="De L."/>
            <person name="Hulse-Kemp A."/>
            <person name="Ding M."/>
            <person name="Ye W."/>
            <person name="Kirkbride R."/>
            <person name="Jenkins J."/>
            <person name="Plott C."/>
            <person name="Lovell J."/>
            <person name="Lin Y.-M."/>
            <person name="Vaughn R."/>
            <person name="Liu B."/>
            <person name="Li W."/>
            <person name="Simpson S."/>
            <person name="Scheffler B."/>
            <person name="Saski C."/>
            <person name="Grover C."/>
            <person name="Hu G."/>
            <person name="Conover J."/>
            <person name="Carlson J."/>
            <person name="Shu S."/>
            <person name="Boston L."/>
            <person name="Williams M."/>
            <person name="Peterson D."/>
            <person name="Mcgee K."/>
            <person name="Jones D."/>
            <person name="Wendel J."/>
            <person name="Stelly D."/>
            <person name="Grimwood J."/>
            <person name="Schmutz J."/>
        </authorList>
    </citation>
    <scope>NUCLEOTIDE SEQUENCE [LARGE SCALE GENOMIC DNA]</scope>
    <source>
        <strain evidence="8">7179.01</strain>
    </source>
</reference>
<feature type="transmembrane region" description="Helical" evidence="6">
    <location>
        <begin position="243"/>
        <end position="266"/>
    </location>
</feature>
<dbReference type="AlphaFoldDB" id="A0A5D2QMP5"/>
<dbReference type="PANTHER" id="PTHR33463">
    <property type="entry name" value="NB-ARC DOMAIN-CONTAINING PROTEIN-RELATED"/>
    <property type="match status" value="1"/>
</dbReference>
<keyword evidence="5 6" id="KW-0472">Membrane</keyword>
<accession>A0A5D2QMP5</accession>
<dbReference type="EMBL" id="CM017614">
    <property type="protein sequence ID" value="TYI29881.1"/>
    <property type="molecule type" value="Genomic_DNA"/>
</dbReference>
<dbReference type="InterPro" id="IPR032675">
    <property type="entry name" value="LRR_dom_sf"/>
</dbReference>
<keyword evidence="9" id="KW-1185">Reference proteome</keyword>
<dbReference type="GO" id="GO:0000139">
    <property type="term" value="C:Golgi membrane"/>
    <property type="evidence" value="ECO:0007669"/>
    <property type="project" value="InterPro"/>
</dbReference>
<keyword evidence="4 6" id="KW-1133">Transmembrane helix</keyword>
<evidence type="ECO:0000313" key="9">
    <source>
        <dbReference type="Proteomes" id="UP000322667"/>
    </source>
</evidence>
<protein>
    <recommendedName>
        <fullName evidence="7">Disease resistance protein At4g27190-like leucine-rich repeats domain-containing protein</fullName>
    </recommendedName>
</protein>
<dbReference type="Pfam" id="PF04142">
    <property type="entry name" value="Nuc_sug_transp"/>
    <property type="match status" value="1"/>
</dbReference>
<dbReference type="SUPFAM" id="SSF52047">
    <property type="entry name" value="RNI-like"/>
    <property type="match status" value="1"/>
</dbReference>
<keyword evidence="3" id="KW-0611">Plant defense</keyword>
<dbReference type="GO" id="GO:0015165">
    <property type="term" value="F:pyrimidine nucleotide-sugar transmembrane transporter activity"/>
    <property type="evidence" value="ECO:0007669"/>
    <property type="project" value="InterPro"/>
</dbReference>
<proteinExistence type="predicted"/>
<evidence type="ECO:0000256" key="2">
    <source>
        <dbReference type="ARBA" id="ARBA00022692"/>
    </source>
</evidence>
<keyword evidence="2 6" id="KW-0812">Transmembrane</keyword>
<gene>
    <name evidence="8" type="ORF">ES332_A05G347900v1</name>
</gene>